<evidence type="ECO:0000256" key="1">
    <source>
        <dbReference type="ARBA" id="ARBA00004138"/>
    </source>
</evidence>
<dbReference type="InterPro" id="IPR040193">
    <property type="entry name" value="EFHC1/EFHC2/EFHB"/>
</dbReference>
<evidence type="ECO:0000259" key="8">
    <source>
        <dbReference type="PROSITE" id="PS51336"/>
    </source>
</evidence>
<feature type="domain" description="DM10" evidence="8">
    <location>
        <begin position="1"/>
        <end position="97"/>
    </location>
</feature>
<dbReference type="PANTHER" id="PTHR12086">
    <property type="entry name" value="EF-HAND DOMAIN C-TERMINAL CONTAINING PROTEIN"/>
    <property type="match status" value="1"/>
</dbReference>
<gene>
    <name evidence="9" type="ORF">WJX75_004594</name>
</gene>
<evidence type="ECO:0000256" key="7">
    <source>
        <dbReference type="SAM" id="MobiDB-lite"/>
    </source>
</evidence>
<evidence type="ECO:0000313" key="10">
    <source>
        <dbReference type="Proteomes" id="UP001491310"/>
    </source>
</evidence>
<evidence type="ECO:0000256" key="6">
    <source>
        <dbReference type="ARBA" id="ARBA00023273"/>
    </source>
</evidence>
<dbReference type="PANTHER" id="PTHR12086:SF9">
    <property type="entry name" value="EF-HAND DOMAIN-CONTAINING PROTEIN 1"/>
    <property type="match status" value="1"/>
</dbReference>
<keyword evidence="4" id="KW-0677">Repeat</keyword>
<dbReference type="PROSITE" id="PS51336">
    <property type="entry name" value="DM10"/>
    <property type="match status" value="3"/>
</dbReference>
<proteinExistence type="predicted"/>
<feature type="domain" description="DM10" evidence="8">
    <location>
        <begin position="117"/>
        <end position="237"/>
    </location>
</feature>
<sequence>MVLRFYAYVKEPLLGVAPEAHRIRRCVILHYLEDATLAINEPRQPSSDTPYGPILKRHKSDIRLESLRVGKSVTLFSRTYNIISADAFTGRFMESHGLPLDADIAAPEDPQERRERERRAVQHTRKAQRPRPLIDKDAFDAMQLYYYLSDDTVEVVEVLRRNCGRDPFPHMLRRMRVPKCPEPVGGCPPSAGSSIKPPEAFYRWHELHIGSHVEVFGRKLMVYDCDAFTRHYQRLQIADDALKPILVLRFSAVLHPRPGSCPADAAIDRERSFVVSFFLADNSLSIFEHAQPNSGFQGGRFLERRRIMNPEASTFYEPQDMRVGSTIHTAGR</sequence>
<dbReference type="Gene3D" id="2.30.29.170">
    <property type="match status" value="3"/>
</dbReference>
<evidence type="ECO:0000256" key="3">
    <source>
        <dbReference type="ARBA" id="ARBA00022490"/>
    </source>
</evidence>
<feature type="region of interest" description="Disordered" evidence="7">
    <location>
        <begin position="102"/>
        <end position="129"/>
    </location>
</feature>
<keyword evidence="6" id="KW-0966">Cell projection</keyword>
<keyword evidence="5" id="KW-0206">Cytoskeleton</keyword>
<evidence type="ECO:0000256" key="4">
    <source>
        <dbReference type="ARBA" id="ARBA00022737"/>
    </source>
</evidence>
<dbReference type="Pfam" id="PF06565">
    <property type="entry name" value="DM10_dom"/>
    <property type="match status" value="3"/>
</dbReference>
<feature type="compositionally biased region" description="Basic and acidic residues" evidence="7">
    <location>
        <begin position="110"/>
        <end position="120"/>
    </location>
</feature>
<organism evidence="9 10">
    <name type="scientific">Coccomyxa subellipsoidea</name>
    <dbReference type="NCBI Taxonomy" id="248742"/>
    <lineage>
        <taxon>Eukaryota</taxon>
        <taxon>Viridiplantae</taxon>
        <taxon>Chlorophyta</taxon>
        <taxon>core chlorophytes</taxon>
        <taxon>Trebouxiophyceae</taxon>
        <taxon>Trebouxiophyceae incertae sedis</taxon>
        <taxon>Coccomyxaceae</taxon>
        <taxon>Coccomyxa</taxon>
    </lineage>
</organism>
<accession>A0ABR2YAY2</accession>
<keyword evidence="3" id="KW-0963">Cytoplasm</keyword>
<comment type="caution">
    <text evidence="9">The sequence shown here is derived from an EMBL/GenBank/DDBJ whole genome shotgun (WGS) entry which is preliminary data.</text>
</comment>
<comment type="subcellular location">
    <subcellularLocation>
        <location evidence="1">Cell projection</location>
        <location evidence="1">Cilium</location>
    </subcellularLocation>
    <subcellularLocation>
        <location evidence="2">Cytoplasm</location>
        <location evidence="2">Cytoskeleton</location>
    </subcellularLocation>
</comment>
<name>A0ABR2YAY2_9CHLO</name>
<dbReference type="EMBL" id="JALJOT010000018">
    <property type="protein sequence ID" value="KAK9901296.1"/>
    <property type="molecule type" value="Genomic_DNA"/>
</dbReference>
<dbReference type="SMART" id="SM00676">
    <property type="entry name" value="DM10"/>
    <property type="match status" value="3"/>
</dbReference>
<dbReference type="InterPro" id="IPR006602">
    <property type="entry name" value="DM10_dom"/>
</dbReference>
<keyword evidence="10" id="KW-1185">Reference proteome</keyword>
<feature type="domain" description="DM10" evidence="8">
    <location>
        <begin position="244"/>
        <end position="332"/>
    </location>
</feature>
<dbReference type="Proteomes" id="UP001491310">
    <property type="component" value="Unassembled WGS sequence"/>
</dbReference>
<reference evidence="9 10" key="1">
    <citation type="journal article" date="2024" name="Nat. Commun.">
        <title>Phylogenomics reveals the evolutionary origins of lichenization in chlorophyte algae.</title>
        <authorList>
            <person name="Puginier C."/>
            <person name="Libourel C."/>
            <person name="Otte J."/>
            <person name="Skaloud P."/>
            <person name="Haon M."/>
            <person name="Grisel S."/>
            <person name="Petersen M."/>
            <person name="Berrin J.G."/>
            <person name="Delaux P.M."/>
            <person name="Dal Grande F."/>
            <person name="Keller J."/>
        </authorList>
    </citation>
    <scope>NUCLEOTIDE SEQUENCE [LARGE SCALE GENOMIC DNA]</scope>
    <source>
        <strain evidence="9 10">SAG 216-7</strain>
    </source>
</reference>
<evidence type="ECO:0000256" key="2">
    <source>
        <dbReference type="ARBA" id="ARBA00004245"/>
    </source>
</evidence>
<evidence type="ECO:0000313" key="9">
    <source>
        <dbReference type="EMBL" id="KAK9901296.1"/>
    </source>
</evidence>
<protein>
    <recommendedName>
        <fullName evidence="8">DM10 domain-containing protein</fullName>
    </recommendedName>
</protein>
<evidence type="ECO:0000256" key="5">
    <source>
        <dbReference type="ARBA" id="ARBA00023212"/>
    </source>
</evidence>